<dbReference type="Gene3D" id="1.10.287.1040">
    <property type="entry name" value="Exonuclease VII, small subunit"/>
    <property type="match status" value="1"/>
</dbReference>
<comment type="subunit">
    <text evidence="6">Heterooligomer composed of large and small subunits.</text>
</comment>
<evidence type="ECO:0000256" key="3">
    <source>
        <dbReference type="ARBA" id="ARBA00022722"/>
    </source>
</evidence>
<dbReference type="PANTHER" id="PTHR34137">
    <property type="entry name" value="EXODEOXYRIBONUCLEASE 7 SMALL SUBUNIT"/>
    <property type="match status" value="1"/>
</dbReference>
<evidence type="ECO:0000256" key="5">
    <source>
        <dbReference type="ARBA" id="ARBA00022839"/>
    </source>
</evidence>
<feature type="compositionally biased region" description="Basic and acidic residues" evidence="7">
    <location>
        <begin position="74"/>
        <end position="83"/>
    </location>
</feature>
<accession>A0ABY4PCG2</accession>
<dbReference type="PANTHER" id="PTHR34137:SF1">
    <property type="entry name" value="EXODEOXYRIBONUCLEASE 7 SMALL SUBUNIT"/>
    <property type="match status" value="1"/>
</dbReference>
<evidence type="ECO:0000256" key="4">
    <source>
        <dbReference type="ARBA" id="ARBA00022801"/>
    </source>
</evidence>
<keyword evidence="9" id="KW-1185">Reference proteome</keyword>
<keyword evidence="3 6" id="KW-0540">Nuclease</keyword>
<dbReference type="Pfam" id="PF02609">
    <property type="entry name" value="Exonuc_VII_S"/>
    <property type="match status" value="1"/>
</dbReference>
<dbReference type="HAMAP" id="MF_00337">
    <property type="entry name" value="Exonuc_7_S"/>
    <property type="match status" value="1"/>
</dbReference>
<dbReference type="InterPro" id="IPR037004">
    <property type="entry name" value="Exonuc_VII_ssu_sf"/>
</dbReference>
<name>A0ABY4PCG2_9LACO</name>
<comment type="subcellular location">
    <subcellularLocation>
        <location evidence="6">Cytoplasm</location>
    </subcellularLocation>
</comment>
<feature type="region of interest" description="Disordered" evidence="7">
    <location>
        <begin position="57"/>
        <end position="83"/>
    </location>
</feature>
<evidence type="ECO:0000313" key="9">
    <source>
        <dbReference type="Proteomes" id="UP000831947"/>
    </source>
</evidence>
<dbReference type="NCBIfam" id="TIGR01280">
    <property type="entry name" value="xseB"/>
    <property type="match status" value="1"/>
</dbReference>
<proteinExistence type="inferred from homology"/>
<comment type="function">
    <text evidence="6">Bidirectionally degrades single-stranded DNA into large acid-insoluble oligonucleotides, which are then degraded further into small acid-soluble oligonucleotides.</text>
</comment>
<comment type="catalytic activity">
    <reaction evidence="6">
        <text>Exonucleolytic cleavage in either 5'- to 3'- or 3'- to 5'-direction to yield nucleoside 5'-phosphates.</text>
        <dbReference type="EC" id="3.1.11.6"/>
    </reaction>
</comment>
<protein>
    <recommendedName>
        <fullName evidence="6">Exodeoxyribonuclease 7 small subunit</fullName>
        <ecNumber evidence="6">3.1.11.6</ecNumber>
    </recommendedName>
    <alternativeName>
        <fullName evidence="6">Exodeoxyribonuclease VII small subunit</fullName>
        <shortName evidence="6">Exonuclease VII small subunit</shortName>
    </alternativeName>
</protein>
<gene>
    <name evidence="6" type="primary">xseB</name>
    <name evidence="8" type="ORF">MOO47_06670</name>
</gene>
<dbReference type="NCBIfam" id="NF002138">
    <property type="entry name" value="PRK00977.1-2"/>
    <property type="match status" value="1"/>
</dbReference>
<dbReference type="GO" id="GO:0008855">
    <property type="term" value="F:exodeoxyribonuclease VII activity"/>
    <property type="evidence" value="ECO:0007669"/>
    <property type="project" value="UniProtKB-EC"/>
</dbReference>
<evidence type="ECO:0000256" key="7">
    <source>
        <dbReference type="SAM" id="MobiDB-lite"/>
    </source>
</evidence>
<evidence type="ECO:0000256" key="6">
    <source>
        <dbReference type="HAMAP-Rule" id="MF_00337"/>
    </source>
</evidence>
<dbReference type="InterPro" id="IPR003761">
    <property type="entry name" value="Exonuc_VII_S"/>
</dbReference>
<dbReference type="Proteomes" id="UP000831947">
    <property type="component" value="Chromosome"/>
</dbReference>
<evidence type="ECO:0000313" key="8">
    <source>
        <dbReference type="EMBL" id="UQS83450.1"/>
    </source>
</evidence>
<keyword evidence="5 6" id="KW-0269">Exonuclease</keyword>
<evidence type="ECO:0000256" key="2">
    <source>
        <dbReference type="ARBA" id="ARBA00022490"/>
    </source>
</evidence>
<sequence length="83" mass="9471">MTEKKQSFEDNLNELQQIVEQLQQGDIPLEKAMDQFQKGVKLSKKLEQTLTEAENKLTQVVDEDGGTSTFNLPADDKRDETDE</sequence>
<dbReference type="RefSeq" id="WP_249512676.1">
    <property type="nucleotide sequence ID" value="NZ_CP093365.1"/>
</dbReference>
<reference evidence="8 9" key="1">
    <citation type="journal article" date="2022" name="Int. J. Syst. Evol. Microbiol.">
        <title>Apilactobacillus apisilvae sp. nov., Nicolia spurrieriana gen. nov. sp. nov., Bombilactobacillus folatiphilus sp. nov. and Bombilactobacillus thymidiniphilus sp. nov., four new lactic acid bacterial isolates from stingless bees Tetragonula carbonaria and Austroplebeia australis.</title>
        <authorList>
            <person name="Oliphant S.A."/>
            <person name="Watson-Haigh N.S."/>
            <person name="Sumby K.M."/>
            <person name="Gardner J."/>
            <person name="Groom S."/>
            <person name="Jiranek V."/>
        </authorList>
    </citation>
    <scope>NUCLEOTIDE SEQUENCE [LARGE SCALE GENOMIC DNA]</scope>
    <source>
        <strain evidence="8 9">SG4_A1</strain>
    </source>
</reference>
<dbReference type="EMBL" id="CP093365">
    <property type="protein sequence ID" value="UQS83450.1"/>
    <property type="molecule type" value="Genomic_DNA"/>
</dbReference>
<dbReference type="SUPFAM" id="SSF116842">
    <property type="entry name" value="XseB-like"/>
    <property type="match status" value="1"/>
</dbReference>
<dbReference type="EC" id="3.1.11.6" evidence="6"/>
<keyword evidence="4 6" id="KW-0378">Hydrolase</keyword>
<keyword evidence="2 6" id="KW-0963">Cytoplasm</keyword>
<organism evidence="8 9">
    <name type="scientific">Bombilactobacillus thymidiniphilus</name>
    <dbReference type="NCBI Taxonomy" id="2923363"/>
    <lineage>
        <taxon>Bacteria</taxon>
        <taxon>Bacillati</taxon>
        <taxon>Bacillota</taxon>
        <taxon>Bacilli</taxon>
        <taxon>Lactobacillales</taxon>
        <taxon>Lactobacillaceae</taxon>
        <taxon>Bombilactobacillus</taxon>
    </lineage>
</organism>
<comment type="similarity">
    <text evidence="1 6">Belongs to the XseB family.</text>
</comment>
<evidence type="ECO:0000256" key="1">
    <source>
        <dbReference type="ARBA" id="ARBA00009998"/>
    </source>
</evidence>